<dbReference type="SUPFAM" id="SSF54782">
    <property type="entry name" value="Porphobilinogen deaminase (hydroxymethylbilane synthase), C-terminal domain"/>
    <property type="match status" value="1"/>
</dbReference>
<organism evidence="1 2">
    <name type="scientific">Streptomyces pacificus</name>
    <dbReference type="NCBI Taxonomy" id="2705029"/>
    <lineage>
        <taxon>Bacteria</taxon>
        <taxon>Bacillati</taxon>
        <taxon>Actinomycetota</taxon>
        <taxon>Actinomycetes</taxon>
        <taxon>Kitasatosporales</taxon>
        <taxon>Streptomycetaceae</taxon>
        <taxon>Streptomyces</taxon>
    </lineage>
</organism>
<reference evidence="1 2" key="1">
    <citation type="submission" date="2020-02" db="EMBL/GenBank/DDBJ databases">
        <title>Whole Genome Shotgun Sequence of Streptomyces sp. strain CWH03.</title>
        <authorList>
            <person name="Dohra H."/>
            <person name="Kodani S."/>
            <person name="Yamamura H."/>
        </authorList>
    </citation>
    <scope>NUCLEOTIDE SEQUENCE [LARGE SCALE GENOMIC DNA]</scope>
    <source>
        <strain evidence="1 2">CWH03</strain>
    </source>
</reference>
<dbReference type="GO" id="GO:0004418">
    <property type="term" value="F:hydroxymethylbilane synthase activity"/>
    <property type="evidence" value="ECO:0007669"/>
    <property type="project" value="InterPro"/>
</dbReference>
<dbReference type="Proteomes" id="UP000484988">
    <property type="component" value="Unassembled WGS sequence"/>
</dbReference>
<evidence type="ECO:0000313" key="2">
    <source>
        <dbReference type="Proteomes" id="UP000484988"/>
    </source>
</evidence>
<accession>A0A6A0AUH9</accession>
<evidence type="ECO:0000313" key="1">
    <source>
        <dbReference type="EMBL" id="GFH36023.1"/>
    </source>
</evidence>
<name>A0A6A0AUH9_9ACTN</name>
<comment type="caution">
    <text evidence="1">The sequence shown here is derived from an EMBL/GenBank/DDBJ whole genome shotgun (WGS) entry which is preliminary data.</text>
</comment>
<dbReference type="InterPro" id="IPR036803">
    <property type="entry name" value="Porphobilinogen_deaminase_C_sf"/>
</dbReference>
<dbReference type="RefSeq" id="WP_254076678.1">
    <property type="nucleotide sequence ID" value="NZ_BLLG01000005.1"/>
</dbReference>
<proteinExistence type="predicted"/>
<dbReference type="GO" id="GO:0033014">
    <property type="term" value="P:tetrapyrrole biosynthetic process"/>
    <property type="evidence" value="ECO:0007669"/>
    <property type="project" value="InterPro"/>
</dbReference>
<dbReference type="Gene3D" id="3.30.160.40">
    <property type="entry name" value="Porphobilinogen deaminase, C-terminal domain"/>
    <property type="match status" value="1"/>
</dbReference>
<dbReference type="AlphaFoldDB" id="A0A6A0AUH9"/>
<keyword evidence="2" id="KW-1185">Reference proteome</keyword>
<gene>
    <name evidence="1" type="ORF">SCWH03_22450</name>
</gene>
<dbReference type="EMBL" id="BLLG01000005">
    <property type="protein sequence ID" value="GFH36023.1"/>
    <property type="molecule type" value="Genomic_DNA"/>
</dbReference>
<protein>
    <submittedName>
        <fullName evidence="1">Uncharacterized protein</fullName>
    </submittedName>
</protein>
<sequence length="70" mass="7221">MGGFCNAPLAGYCTTNDDGNSVTYTVRARAFSPSGTVIDVRQTGEDATRTALAVCQALTRHGALDLAKAA</sequence>